<keyword evidence="2" id="KW-0560">Oxidoreductase</keyword>
<dbReference type="GO" id="GO:0006979">
    <property type="term" value="P:response to oxidative stress"/>
    <property type="evidence" value="ECO:0007669"/>
    <property type="project" value="TreeGrafter"/>
</dbReference>
<dbReference type="InterPro" id="IPR000866">
    <property type="entry name" value="AhpC/TSA"/>
</dbReference>
<dbReference type="GO" id="GO:0005829">
    <property type="term" value="C:cytosol"/>
    <property type="evidence" value="ECO:0007669"/>
    <property type="project" value="TreeGrafter"/>
</dbReference>
<dbReference type="GO" id="GO:0033554">
    <property type="term" value="P:cellular response to stress"/>
    <property type="evidence" value="ECO:0007669"/>
    <property type="project" value="TreeGrafter"/>
</dbReference>
<evidence type="ECO:0000256" key="4">
    <source>
        <dbReference type="ARBA" id="ARBA00037420"/>
    </source>
</evidence>
<dbReference type="InterPro" id="IPR050217">
    <property type="entry name" value="Peroxiredoxin"/>
</dbReference>
<comment type="similarity">
    <text evidence="1">Belongs to the peroxiredoxin family. AhpC/Prx1 subfamily.</text>
</comment>
<dbReference type="Pfam" id="PF00578">
    <property type="entry name" value="AhpC-TSA"/>
    <property type="match status" value="1"/>
</dbReference>
<dbReference type="AlphaFoldDB" id="A0A5D4RML8"/>
<evidence type="ECO:0000313" key="7">
    <source>
        <dbReference type="Proteomes" id="UP000322139"/>
    </source>
</evidence>
<dbReference type="EMBL" id="VTER01000002">
    <property type="protein sequence ID" value="TYS51074.1"/>
    <property type="molecule type" value="Genomic_DNA"/>
</dbReference>
<gene>
    <name evidence="6" type="ORF">FZD51_03245</name>
</gene>
<proteinExistence type="inferred from homology"/>
<dbReference type="Proteomes" id="UP000322139">
    <property type="component" value="Unassembled WGS sequence"/>
</dbReference>
<name>A0A5D4RML8_9BACI</name>
<protein>
    <submittedName>
        <fullName evidence="6">Redoxin domain-containing protein</fullName>
    </submittedName>
</protein>
<evidence type="ECO:0000259" key="5">
    <source>
        <dbReference type="Pfam" id="PF00578"/>
    </source>
</evidence>
<reference evidence="6 7" key="1">
    <citation type="submission" date="2019-08" db="EMBL/GenBank/DDBJ databases">
        <title>Bacillus genomes from the desert of Cuatro Cienegas, Coahuila.</title>
        <authorList>
            <person name="Olmedo-Alvarez G."/>
        </authorList>
    </citation>
    <scope>NUCLEOTIDE SEQUENCE [LARGE SCALE GENOMIC DNA]</scope>
    <source>
        <strain evidence="6 7">CH446_14T</strain>
    </source>
</reference>
<dbReference type="PANTHER" id="PTHR10681:SF128">
    <property type="entry name" value="THIOREDOXIN-DEPENDENT PEROXIDE REDUCTASE, MITOCHONDRIAL"/>
    <property type="match status" value="1"/>
</dbReference>
<dbReference type="PANTHER" id="PTHR10681">
    <property type="entry name" value="THIOREDOXIN PEROXIDASE"/>
    <property type="match status" value="1"/>
</dbReference>
<dbReference type="GO" id="GO:0045454">
    <property type="term" value="P:cell redox homeostasis"/>
    <property type="evidence" value="ECO:0007669"/>
    <property type="project" value="TreeGrafter"/>
</dbReference>
<comment type="function">
    <text evidence="4">Thiol-specific peroxidase that catalyzes the reduction of hydrogen peroxide and organic hydroperoxides to water and alcohols, respectively. Plays a role in cell protection against oxidative stress by detoxifying peroxides.</text>
</comment>
<comment type="caution">
    <text evidence="6">The sequence shown here is derived from an EMBL/GenBank/DDBJ whole genome shotgun (WGS) entry which is preliminary data.</text>
</comment>
<evidence type="ECO:0000256" key="2">
    <source>
        <dbReference type="ARBA" id="ARBA00023002"/>
    </source>
</evidence>
<dbReference type="InterPro" id="IPR036249">
    <property type="entry name" value="Thioredoxin-like_sf"/>
</dbReference>
<dbReference type="GO" id="GO:0042744">
    <property type="term" value="P:hydrogen peroxide catabolic process"/>
    <property type="evidence" value="ECO:0007669"/>
    <property type="project" value="TreeGrafter"/>
</dbReference>
<evidence type="ECO:0000256" key="3">
    <source>
        <dbReference type="ARBA" id="ARBA00023157"/>
    </source>
</evidence>
<feature type="domain" description="Alkyl hydroperoxide reductase subunit C/ Thiol specific antioxidant" evidence="5">
    <location>
        <begin position="22"/>
        <end position="63"/>
    </location>
</feature>
<organism evidence="6 7">
    <name type="scientific">Bacillus infantis</name>
    <dbReference type="NCBI Taxonomy" id="324767"/>
    <lineage>
        <taxon>Bacteria</taxon>
        <taxon>Bacillati</taxon>
        <taxon>Bacillota</taxon>
        <taxon>Bacilli</taxon>
        <taxon>Bacillales</taxon>
        <taxon>Bacillaceae</taxon>
        <taxon>Bacillus</taxon>
    </lineage>
</organism>
<keyword evidence="3" id="KW-1015">Disulfide bond</keyword>
<accession>A0A5D4RML8</accession>
<dbReference type="GO" id="GO:0008379">
    <property type="term" value="F:thioredoxin peroxidase activity"/>
    <property type="evidence" value="ECO:0007669"/>
    <property type="project" value="TreeGrafter"/>
</dbReference>
<dbReference type="Gene3D" id="3.40.30.10">
    <property type="entry name" value="Glutaredoxin"/>
    <property type="match status" value="1"/>
</dbReference>
<sequence>MREAFQAEELARQPMPFTASKGDPAPLFTADAVIDQGIQKVSLQDFKGQWVLLFFYPSDFTFV</sequence>
<evidence type="ECO:0000313" key="6">
    <source>
        <dbReference type="EMBL" id="TYS51074.1"/>
    </source>
</evidence>
<dbReference type="SUPFAM" id="SSF52833">
    <property type="entry name" value="Thioredoxin-like"/>
    <property type="match status" value="1"/>
</dbReference>
<evidence type="ECO:0000256" key="1">
    <source>
        <dbReference type="ARBA" id="ARBA00009796"/>
    </source>
</evidence>